<evidence type="ECO:0000313" key="2">
    <source>
        <dbReference type="EMBL" id="VTP61736.1"/>
    </source>
</evidence>
<evidence type="ECO:0000313" key="3">
    <source>
        <dbReference type="Proteomes" id="UP000271603"/>
    </source>
</evidence>
<protein>
    <submittedName>
        <fullName evidence="1">Uncharacterized protein</fullName>
    </submittedName>
</protein>
<gene>
    <name evidence="2" type="ORF">NCTC12971_02255</name>
    <name evidence="1" type="ORF">NCTC9419_04786</name>
</gene>
<sequence length="74" mass="8540">MKNWIVSHLQTVFPNEDIAEENIDVYLPQLCQHSLKMVTFLARFSRQFGRAPKIMEFIAKPNFATLADSGEAQR</sequence>
<proteinExistence type="predicted"/>
<dbReference type="AlphaFoldDB" id="A0A3S4FW88"/>
<dbReference type="EMBL" id="LR590463">
    <property type="protein sequence ID" value="VTP61736.1"/>
    <property type="molecule type" value="Genomic_DNA"/>
</dbReference>
<organism evidence="1 3">
    <name type="scientific">Serratia rubidaea</name>
    <name type="common">Serratia marinorubra</name>
    <dbReference type="NCBI Taxonomy" id="61652"/>
    <lineage>
        <taxon>Bacteria</taxon>
        <taxon>Pseudomonadati</taxon>
        <taxon>Pseudomonadota</taxon>
        <taxon>Gammaproteobacteria</taxon>
        <taxon>Enterobacterales</taxon>
        <taxon>Yersiniaceae</taxon>
        <taxon>Serratia</taxon>
    </lineage>
</organism>
<name>A0A3S4FW88_SERRU</name>
<dbReference type="EMBL" id="LR134155">
    <property type="protein sequence ID" value="VEA73162.1"/>
    <property type="molecule type" value="Genomic_DNA"/>
</dbReference>
<dbReference type="STRING" id="61652.AXX16_3273"/>
<dbReference type="GeneID" id="61765371"/>
<dbReference type="RefSeq" id="WP_169802932.1">
    <property type="nucleotide sequence ID" value="NZ_CAMIPJ010000001.1"/>
</dbReference>
<evidence type="ECO:0000313" key="4">
    <source>
        <dbReference type="Proteomes" id="UP000307968"/>
    </source>
</evidence>
<dbReference type="Proteomes" id="UP000271603">
    <property type="component" value="Chromosome"/>
</dbReference>
<reference evidence="1 3" key="1">
    <citation type="submission" date="2018-12" db="EMBL/GenBank/DDBJ databases">
        <authorList>
            <consortium name="Pathogen Informatics"/>
        </authorList>
    </citation>
    <scope>NUCLEOTIDE SEQUENCE [LARGE SCALE GENOMIC DNA]</scope>
    <source>
        <strain evidence="2 4">NCTC12971</strain>
        <strain evidence="1 3">NCTC9419</strain>
    </source>
</reference>
<evidence type="ECO:0000313" key="1">
    <source>
        <dbReference type="EMBL" id="VEA73162.1"/>
    </source>
</evidence>
<dbReference type="Proteomes" id="UP000307968">
    <property type="component" value="Chromosome"/>
</dbReference>
<accession>A0A3S4FW88</accession>